<feature type="transmembrane region" description="Helical" evidence="1">
    <location>
        <begin position="120"/>
        <end position="139"/>
    </location>
</feature>
<organism evidence="2 3">
    <name type="scientific">Psychroserpens ponticola</name>
    <dbReference type="NCBI Taxonomy" id="2932268"/>
    <lineage>
        <taxon>Bacteria</taxon>
        <taxon>Pseudomonadati</taxon>
        <taxon>Bacteroidota</taxon>
        <taxon>Flavobacteriia</taxon>
        <taxon>Flavobacteriales</taxon>
        <taxon>Flavobacteriaceae</taxon>
        <taxon>Psychroserpens</taxon>
    </lineage>
</organism>
<proteinExistence type="predicted"/>
<name>A0ABY7RYW2_9FLAO</name>
<evidence type="ECO:0000313" key="2">
    <source>
        <dbReference type="EMBL" id="WCO02319.1"/>
    </source>
</evidence>
<keyword evidence="1" id="KW-0472">Membrane</keyword>
<evidence type="ECO:0000256" key="1">
    <source>
        <dbReference type="SAM" id="Phobius"/>
    </source>
</evidence>
<evidence type="ECO:0000313" key="3">
    <source>
        <dbReference type="Proteomes" id="UP001202717"/>
    </source>
</evidence>
<accession>A0ABY7RYW2</accession>
<reference evidence="2 3" key="1">
    <citation type="submission" date="2023-01" db="EMBL/GenBank/DDBJ databases">
        <title>Psychroserpens ponticola sp. nov., isolated from seawater.</title>
        <authorList>
            <person name="Kristyanto S."/>
            <person name="Jung J."/>
            <person name="Kim J.M."/>
            <person name="Jeon C.O."/>
        </authorList>
    </citation>
    <scope>NUCLEOTIDE SEQUENCE [LARGE SCALE GENOMIC DNA]</scope>
    <source>
        <strain evidence="2 3">MSW6</strain>
    </source>
</reference>
<keyword evidence="1" id="KW-0812">Transmembrane</keyword>
<protein>
    <submittedName>
        <fullName evidence="2">GTP-binding protein</fullName>
    </submittedName>
</protein>
<gene>
    <name evidence="2" type="ORF">MUN68_002240</name>
</gene>
<feature type="transmembrane region" description="Helical" evidence="1">
    <location>
        <begin position="92"/>
        <end position="114"/>
    </location>
</feature>
<sequence length="172" mass="20232">MATANEIVLRPRFKFKVAHENEILLQLFEDTKVTQSDFIVSRIDDHVFIRIPKAKQHFWSPQLHLEINNEYDKEGSTIHGLFGPNPTVWTMFMFFHFLIAGLFIAFGTWAYVNWSLGHSYAFQLFFALFTIVIWFALYFGGRIGKKTGMNEMQQLHHFMRDTLRSKGIHTEL</sequence>
<keyword evidence="1" id="KW-1133">Transmembrane helix</keyword>
<dbReference type="RefSeq" id="WP_249994925.1">
    <property type="nucleotide sequence ID" value="NZ_CP116221.1"/>
</dbReference>
<dbReference type="EMBL" id="CP116221">
    <property type="protein sequence ID" value="WCO02319.1"/>
    <property type="molecule type" value="Genomic_DNA"/>
</dbReference>
<keyword evidence="3" id="KW-1185">Reference proteome</keyword>
<dbReference type="Proteomes" id="UP001202717">
    <property type="component" value="Chromosome"/>
</dbReference>